<evidence type="ECO:0000313" key="2">
    <source>
        <dbReference type="Proteomes" id="UP001597189"/>
    </source>
</evidence>
<dbReference type="Proteomes" id="UP001597189">
    <property type="component" value="Unassembled WGS sequence"/>
</dbReference>
<proteinExistence type="predicted"/>
<protein>
    <recommendedName>
        <fullName evidence="3">DUF1659 domain-containing protein</fullName>
    </recommendedName>
</protein>
<comment type="caution">
    <text evidence="1">The sequence shown here is derived from an EMBL/GenBank/DDBJ whole genome shotgun (WGS) entry which is preliminary data.</text>
</comment>
<dbReference type="RefSeq" id="WP_203644119.1">
    <property type="nucleotide sequence ID" value="NZ_BOLN01000003.1"/>
</dbReference>
<reference evidence="2" key="1">
    <citation type="journal article" date="2019" name="Int. J. Syst. Evol. Microbiol.">
        <title>The Global Catalogue of Microorganisms (GCM) 10K type strain sequencing project: providing services to taxonomists for standard genome sequencing and annotation.</title>
        <authorList>
            <consortium name="The Broad Institute Genomics Platform"/>
            <consortium name="The Broad Institute Genome Sequencing Center for Infectious Disease"/>
            <person name="Wu L."/>
            <person name="Ma J."/>
        </authorList>
    </citation>
    <scope>NUCLEOTIDE SEQUENCE [LARGE SCALE GENOMIC DNA]</scope>
    <source>
        <strain evidence="2">CCM 8979</strain>
    </source>
</reference>
<evidence type="ECO:0000313" key="1">
    <source>
        <dbReference type="EMBL" id="MFD1454975.1"/>
    </source>
</evidence>
<dbReference type="EMBL" id="JBHTOD010000003">
    <property type="protein sequence ID" value="MFD1454975.1"/>
    <property type="molecule type" value="Genomic_DNA"/>
</dbReference>
<keyword evidence="2" id="KW-1185">Reference proteome</keyword>
<evidence type="ECO:0008006" key="3">
    <source>
        <dbReference type="Google" id="ProtNLM"/>
    </source>
</evidence>
<sequence>MHNNWNKTTIIFSLGADSAHPVKVTFQNAVPAPDTKQIENFGGILAQLTGLPFQSATVAKQDIVA</sequence>
<accession>A0ABW4D2M1</accession>
<name>A0ABW4D2M1_9LACO</name>
<gene>
    <name evidence="1" type="ORF">ACFQ44_04640</name>
</gene>
<organism evidence="1 2">
    <name type="scientific">Levilactobacillus lanxiensis</name>
    <dbReference type="NCBI Taxonomy" id="2799568"/>
    <lineage>
        <taxon>Bacteria</taxon>
        <taxon>Bacillati</taxon>
        <taxon>Bacillota</taxon>
        <taxon>Bacilli</taxon>
        <taxon>Lactobacillales</taxon>
        <taxon>Lactobacillaceae</taxon>
        <taxon>Levilactobacillus</taxon>
    </lineage>
</organism>